<dbReference type="EMBL" id="CAJVPW010017038">
    <property type="protein sequence ID" value="CAG8674397.1"/>
    <property type="molecule type" value="Genomic_DNA"/>
</dbReference>
<organism evidence="1 2">
    <name type="scientific">Cetraspora pellucida</name>
    <dbReference type="NCBI Taxonomy" id="1433469"/>
    <lineage>
        <taxon>Eukaryota</taxon>
        <taxon>Fungi</taxon>
        <taxon>Fungi incertae sedis</taxon>
        <taxon>Mucoromycota</taxon>
        <taxon>Glomeromycotina</taxon>
        <taxon>Glomeromycetes</taxon>
        <taxon>Diversisporales</taxon>
        <taxon>Gigasporaceae</taxon>
        <taxon>Cetraspora</taxon>
    </lineage>
</organism>
<accession>A0ACA9NVL5</accession>
<gene>
    <name evidence="1" type="ORF">SPELUC_LOCUS9833</name>
</gene>
<reference evidence="1" key="1">
    <citation type="submission" date="2021-06" db="EMBL/GenBank/DDBJ databases">
        <authorList>
            <person name="Kallberg Y."/>
            <person name="Tangrot J."/>
            <person name="Rosling A."/>
        </authorList>
    </citation>
    <scope>NUCLEOTIDE SEQUENCE</scope>
    <source>
        <strain evidence="1">28 12/20/2015</strain>
    </source>
</reference>
<keyword evidence="2" id="KW-1185">Reference proteome</keyword>
<sequence>MARTDPLDDLEWTMNNIDQFVKDNPYYLKKIIIHFYIIINQQHSLTENQSISYDLTKQKGVIKKGLTKRVDEYLKFTNPGGDGVVIGAEHSFRLATGTNRYAPKYIPIDNDRKHLAYEIADGLFEQFKPSFEDSKITPPHMIPYYLDPKLNYSPGLPYLAKLKKRRKLRMLGYEEGLIQQTLNNLRNGIYPNQHYHAFGKSQVVDISKVLAGKDIRTVTAQDLTTYFIDQVVQLKCNKRITWRDTGIGIGIILNQNMVHLFKEMQKFIAEGGVLVEADATAFDSHLNRFPFEGLKRLADYQYLLSAYPDRYITYNTFINNFKNNEFLKDKIVIQHSGHGYTNSGLCILTNNDKQYLSNKNFVVVTSSNRSELIKIKQQLKDTPVNKIIVTDNPDLVPNSVLPYVDKSYTGPKPLLIVAHSGSGKSTFVKEFHEAFIDIDDLLTPA</sequence>
<name>A0ACA9NVL5_9GLOM</name>
<comment type="caution">
    <text evidence="1">The sequence shown here is derived from an EMBL/GenBank/DDBJ whole genome shotgun (WGS) entry which is preliminary data.</text>
</comment>
<evidence type="ECO:0000313" key="1">
    <source>
        <dbReference type="EMBL" id="CAG8674397.1"/>
    </source>
</evidence>
<protein>
    <submittedName>
        <fullName evidence="1">12148_t:CDS:1</fullName>
    </submittedName>
</protein>
<proteinExistence type="predicted"/>
<feature type="non-terminal residue" evidence="1">
    <location>
        <position position="445"/>
    </location>
</feature>
<dbReference type="Proteomes" id="UP000789366">
    <property type="component" value="Unassembled WGS sequence"/>
</dbReference>
<evidence type="ECO:0000313" key="2">
    <source>
        <dbReference type="Proteomes" id="UP000789366"/>
    </source>
</evidence>